<dbReference type="EMBL" id="JAOCKX010000118">
    <property type="protein sequence ID" value="MDH2135342.1"/>
    <property type="molecule type" value="Genomic_DNA"/>
</dbReference>
<name>A0AA43BFY0_SPHYA</name>
<reference evidence="1" key="1">
    <citation type="submission" date="2022-09" db="EMBL/GenBank/DDBJ databases">
        <title>Intensive care unit water sources are persistently colonized with multi-drug resistant bacteria and are the site of extensive horizontal gene transfer of antibiotic resistance genes.</title>
        <authorList>
            <person name="Diorio-Toth L."/>
        </authorList>
    </citation>
    <scope>NUCLEOTIDE SEQUENCE</scope>
    <source>
        <strain evidence="1">GD03659</strain>
    </source>
</reference>
<organism evidence="1 2">
    <name type="scientific">Sphingobium yanoikuyae</name>
    <name type="common">Sphingomonas yanoikuyae</name>
    <dbReference type="NCBI Taxonomy" id="13690"/>
    <lineage>
        <taxon>Bacteria</taxon>
        <taxon>Pseudomonadati</taxon>
        <taxon>Pseudomonadota</taxon>
        <taxon>Alphaproteobacteria</taxon>
        <taxon>Sphingomonadales</taxon>
        <taxon>Sphingomonadaceae</taxon>
        <taxon>Sphingobium</taxon>
    </lineage>
</organism>
<comment type="caution">
    <text evidence="1">The sequence shown here is derived from an EMBL/GenBank/DDBJ whole genome shotgun (WGS) entry which is preliminary data.</text>
</comment>
<dbReference type="AlphaFoldDB" id="A0AA43BFY0"/>
<accession>A0AA43BFY0</accession>
<protein>
    <submittedName>
        <fullName evidence="1">Uncharacterized protein</fullName>
    </submittedName>
</protein>
<evidence type="ECO:0000313" key="1">
    <source>
        <dbReference type="EMBL" id="MDH2135342.1"/>
    </source>
</evidence>
<sequence>PSATSLLPKPKNNIMLPRPTSIWQRDSQPNASGRPGAVQFRFPTVMIVGQDKIHDAGLKSTLDAFDVGEKVDVDIDALHRRMHDGRLESGVVGGGDVYAPTKASRQLFRYDPLPEIVDILRRIGPEFQKFGCAFRIIFSPEVQRLTAHDESTIIVTEDFCYVEYRPRREMAVRQIATEPRRPIRARRIGRPSKKPF</sequence>
<feature type="non-terminal residue" evidence="1">
    <location>
        <position position="1"/>
    </location>
</feature>
<proteinExistence type="predicted"/>
<dbReference type="Proteomes" id="UP001162318">
    <property type="component" value="Unassembled WGS sequence"/>
</dbReference>
<evidence type="ECO:0000313" key="2">
    <source>
        <dbReference type="Proteomes" id="UP001162318"/>
    </source>
</evidence>
<gene>
    <name evidence="1" type="ORF">N5J77_29935</name>
</gene>
<dbReference type="RefSeq" id="WP_279776428.1">
    <property type="nucleotide sequence ID" value="NZ_JAOCKX010000118.1"/>
</dbReference>